<dbReference type="Pfam" id="PF02786">
    <property type="entry name" value="CPSase_L_D2"/>
    <property type="match status" value="1"/>
</dbReference>
<dbReference type="RefSeq" id="WP_266348066.1">
    <property type="nucleotide sequence ID" value="NZ_JAPKNG010000002.1"/>
</dbReference>
<dbReference type="SUPFAM" id="SSF51230">
    <property type="entry name" value="Single hybrid motif"/>
    <property type="match status" value="1"/>
</dbReference>
<name>A0ABU0H4A9_9HYPH</name>
<dbReference type="SMART" id="SM00878">
    <property type="entry name" value="Biotin_carb_C"/>
    <property type="match status" value="1"/>
</dbReference>
<comment type="function">
    <text evidence="11">Catalyzes a 2-step reaction, involving the ATP-dependent carboxylation of the covalently attached biotin in the first step and the transfer of the carboxyl group to pyruvate in the second.</text>
</comment>
<evidence type="ECO:0000256" key="9">
    <source>
        <dbReference type="ARBA" id="ARBA00023267"/>
    </source>
</evidence>
<evidence type="ECO:0000256" key="6">
    <source>
        <dbReference type="ARBA" id="ARBA00022723"/>
    </source>
</evidence>
<evidence type="ECO:0000256" key="7">
    <source>
        <dbReference type="ARBA" id="ARBA00022741"/>
    </source>
</evidence>
<dbReference type="EC" id="6.4.1.1" evidence="3 11"/>
<evidence type="ECO:0000256" key="4">
    <source>
        <dbReference type="ARBA" id="ARBA00022432"/>
    </source>
</evidence>
<sequence>MAIKKILVANRSEIAIRVFRAANELGLRTVAIFAEEDKLALHRFKADEAYQVGKGLGPIEAYLNIPDIIRVAREAKADAIHPGYGLLSESPEFAEACAEAGIIFIGPSPETMRMLGNKVAARNLAIAAGVPVMPATDPLPDDVETIKSEALRVGYPLMLKASWGGGGRGMRVIRDEETLLKDATTAKREAKAAFGKDEIYLEKLVERARHVEVQILGDQHGNIVHLFERDCSVQRRHQKVVERAPAPYLSEAERKEITDYGVKIARAADYYGAGTVEFLMDADTGKFYFIEVNPRIQVEHTVTEVVTGIDIVKAQIAIAEGEAIGTPASGVPKQADIRLNGHALQCRITTEDPEQNFIPDYGRITAYREASGFGIRLDGGTAYSGAVITRFYDPLLEKITAWAPTPQEAIARMDRALREFRIRGVATNLTFVANIINHPKFRDNSYTTRFIDTTPELFASVRRRDRATKLITYIADVTVNGHPETRGRVRPKADALAKVIPHFPAEPAPGTKQYLDTHGAEALSKWIRDETRVLVTDTTMRDAHQSLLATRMRTHDIVGIADSYARALPSLLSLECWGGATFDVSMRFLTEDPWERLALVREKTPNILLQMLLRGANGVGYTNYADNVVKYFVQQAAKGGIDLFRVFDCLNWVENMRVSMDAVREEGKVLEAAICYTGDILDPDRAKYDLKYYVGLAKELEAAGAHIIGLKDMAGLLKPAAAKKLVSTLREEVGLPIHFHTHDTSGISAATVLAAVEAGVDAVDAAMDALSGLTSQPCLGSIVEALKSTERDTGLDPAAIRKISFYWEAVRAQYVAFESDLRAGASEVYLHEMPGGQFTNLKEQARSLGLDTRWHEVAQTYADVNKMFGDIVKVTPSSKVVGDMALMMVSQNLTVADVENPAKDIAFPDSVVQMMRGDLGQPPGGWPEGIQKKALKGEKPSTARPGSLIPLADLEAERKAAVTKTGEPLDDFALASYLMYPKVYTDFAKALDTYGPTSALPTSVYFYGLPVGEEILVELEKGKTMVILCQAIGEADDDGRIRVFFELNGQPRVVKVPDRANSGKIAVKRKADEGNPNHVPAPMPGVVSTLAVKPGQAVKAGDVLLSIEAMKMETAIHADRDGTIAEVLVSAGGQIDAKDLLVVFE</sequence>
<comment type="caution">
    <text evidence="16">The sequence shown here is derived from an EMBL/GenBank/DDBJ whole genome shotgun (WGS) entry which is preliminary data.</text>
</comment>
<comment type="catalytic activity">
    <reaction evidence="11">
        <text>hydrogencarbonate + pyruvate + ATP = oxaloacetate + ADP + phosphate + H(+)</text>
        <dbReference type="Rhea" id="RHEA:20844"/>
        <dbReference type="ChEBI" id="CHEBI:15361"/>
        <dbReference type="ChEBI" id="CHEBI:15378"/>
        <dbReference type="ChEBI" id="CHEBI:16452"/>
        <dbReference type="ChEBI" id="CHEBI:17544"/>
        <dbReference type="ChEBI" id="CHEBI:30616"/>
        <dbReference type="ChEBI" id="CHEBI:43474"/>
        <dbReference type="ChEBI" id="CHEBI:456216"/>
        <dbReference type="EC" id="6.4.1.1"/>
    </reaction>
</comment>
<dbReference type="CDD" id="cd07937">
    <property type="entry name" value="DRE_TIM_PC_TC_5S"/>
    <property type="match status" value="1"/>
</dbReference>
<evidence type="ECO:0000256" key="10">
    <source>
        <dbReference type="ARBA" id="ARBA00023268"/>
    </source>
</evidence>
<dbReference type="Pfam" id="PF02785">
    <property type="entry name" value="Biotin_carb_C"/>
    <property type="match status" value="1"/>
</dbReference>
<dbReference type="InterPro" id="IPR005481">
    <property type="entry name" value="BC-like_N"/>
</dbReference>
<dbReference type="SUPFAM" id="SSF51246">
    <property type="entry name" value="Rudiment single hybrid motif"/>
    <property type="match status" value="1"/>
</dbReference>
<feature type="domain" description="Lipoyl-binding" evidence="12">
    <location>
        <begin position="1070"/>
        <end position="1145"/>
    </location>
</feature>
<evidence type="ECO:0000256" key="2">
    <source>
        <dbReference type="ARBA" id="ARBA00004742"/>
    </source>
</evidence>
<comment type="cofactor">
    <cofactor evidence="1 11">
        <name>biotin</name>
        <dbReference type="ChEBI" id="CHEBI:57586"/>
    </cofactor>
</comment>
<dbReference type="Pfam" id="PF02436">
    <property type="entry name" value="PYC_OADA"/>
    <property type="match status" value="1"/>
</dbReference>
<dbReference type="InterPro" id="IPR013785">
    <property type="entry name" value="Aldolase_TIM"/>
</dbReference>
<evidence type="ECO:0000256" key="3">
    <source>
        <dbReference type="ARBA" id="ARBA00013057"/>
    </source>
</evidence>
<accession>A0ABU0H4A9</accession>
<dbReference type="PROSITE" id="PS50979">
    <property type="entry name" value="BC"/>
    <property type="match status" value="1"/>
</dbReference>
<dbReference type="PROSITE" id="PS50975">
    <property type="entry name" value="ATP_GRASP"/>
    <property type="match status" value="1"/>
</dbReference>
<dbReference type="InterPro" id="IPR000089">
    <property type="entry name" value="Biotin_lipoyl"/>
</dbReference>
<dbReference type="PROSITE" id="PS50968">
    <property type="entry name" value="BIOTINYL_LIPOYL"/>
    <property type="match status" value="1"/>
</dbReference>
<dbReference type="PANTHER" id="PTHR43778:SF2">
    <property type="entry name" value="PYRUVATE CARBOXYLASE, MITOCHONDRIAL"/>
    <property type="match status" value="1"/>
</dbReference>
<dbReference type="InterPro" id="IPR005479">
    <property type="entry name" value="CPAse_ATP-bd"/>
</dbReference>
<keyword evidence="9 11" id="KW-0092">Biotin</keyword>
<dbReference type="NCBIfam" id="NF009554">
    <property type="entry name" value="PRK12999.1"/>
    <property type="match status" value="1"/>
</dbReference>
<evidence type="ECO:0000313" key="16">
    <source>
        <dbReference type="EMBL" id="MDQ0437132.1"/>
    </source>
</evidence>
<evidence type="ECO:0000256" key="11">
    <source>
        <dbReference type="PIRNR" id="PIRNR001594"/>
    </source>
</evidence>
<keyword evidence="5 11" id="KW-0436">Ligase</keyword>
<dbReference type="NCBIfam" id="NF006761">
    <property type="entry name" value="PRK09282.1"/>
    <property type="match status" value="1"/>
</dbReference>
<dbReference type="EMBL" id="JAUSVO010000002">
    <property type="protein sequence ID" value="MDQ0437132.1"/>
    <property type="molecule type" value="Genomic_DNA"/>
</dbReference>
<dbReference type="InterPro" id="IPR001882">
    <property type="entry name" value="Biotin_BS"/>
</dbReference>
<dbReference type="InterPro" id="IPR055268">
    <property type="entry name" value="PCB-like"/>
</dbReference>
<dbReference type="InterPro" id="IPR005482">
    <property type="entry name" value="Biotin_COase_C"/>
</dbReference>
<keyword evidence="8 11" id="KW-0067">ATP-binding</keyword>
<dbReference type="PROSITE" id="PS00188">
    <property type="entry name" value="BIOTIN"/>
    <property type="match status" value="1"/>
</dbReference>
<protein>
    <recommendedName>
        <fullName evidence="3 11">Pyruvate carboxylase</fullName>
        <ecNumber evidence="3 11">6.4.1.1</ecNumber>
    </recommendedName>
</protein>
<dbReference type="InterPro" id="IPR003379">
    <property type="entry name" value="Carboxylase_cons_dom"/>
</dbReference>
<dbReference type="Gene3D" id="2.40.50.100">
    <property type="match status" value="1"/>
</dbReference>
<evidence type="ECO:0000259" key="12">
    <source>
        <dbReference type="PROSITE" id="PS50968"/>
    </source>
</evidence>
<dbReference type="Pfam" id="PF00289">
    <property type="entry name" value="Biotin_carb_N"/>
    <property type="match status" value="1"/>
</dbReference>
<dbReference type="SUPFAM" id="SSF56059">
    <property type="entry name" value="Glutathione synthetase ATP-binding domain-like"/>
    <property type="match status" value="1"/>
</dbReference>
<dbReference type="SUPFAM" id="SSF52440">
    <property type="entry name" value="PreATP-grasp domain"/>
    <property type="match status" value="1"/>
</dbReference>
<keyword evidence="7 11" id="KW-0547">Nucleotide-binding</keyword>
<dbReference type="Pfam" id="PF00364">
    <property type="entry name" value="Biotin_lipoyl"/>
    <property type="match status" value="1"/>
</dbReference>
<dbReference type="InterPro" id="IPR000891">
    <property type="entry name" value="PYR_CT"/>
</dbReference>
<dbReference type="SUPFAM" id="SSF51569">
    <property type="entry name" value="Aldolase"/>
    <property type="match status" value="1"/>
</dbReference>
<dbReference type="Proteomes" id="UP001241603">
    <property type="component" value="Unassembled WGS sequence"/>
</dbReference>
<evidence type="ECO:0000259" key="13">
    <source>
        <dbReference type="PROSITE" id="PS50975"/>
    </source>
</evidence>
<keyword evidence="16" id="KW-0670">Pyruvate</keyword>
<feature type="domain" description="ATP-grasp" evidence="13">
    <location>
        <begin position="122"/>
        <end position="320"/>
    </location>
</feature>
<dbReference type="InterPro" id="IPR011761">
    <property type="entry name" value="ATP-grasp"/>
</dbReference>
<evidence type="ECO:0000256" key="8">
    <source>
        <dbReference type="ARBA" id="ARBA00022840"/>
    </source>
</evidence>
<keyword evidence="6" id="KW-0479">Metal-binding</keyword>
<comment type="pathway">
    <text evidence="2">Carbohydrate biosynthesis; gluconeogenesis.</text>
</comment>
<gene>
    <name evidence="16" type="ORF">QO014_001517</name>
</gene>
<feature type="domain" description="Biotin carboxylation" evidence="14">
    <location>
        <begin position="2"/>
        <end position="456"/>
    </location>
</feature>
<dbReference type="GO" id="GO:0004736">
    <property type="term" value="F:pyruvate carboxylase activity"/>
    <property type="evidence" value="ECO:0007669"/>
    <property type="project" value="UniProtKB-EC"/>
</dbReference>
<evidence type="ECO:0000259" key="15">
    <source>
        <dbReference type="PROSITE" id="PS50991"/>
    </source>
</evidence>
<dbReference type="CDD" id="cd06850">
    <property type="entry name" value="biotinyl_domain"/>
    <property type="match status" value="1"/>
</dbReference>
<keyword evidence="4" id="KW-0312">Gluconeogenesis</keyword>
<keyword evidence="10" id="KW-0511">Multifunctional enzyme</keyword>
<evidence type="ECO:0000256" key="1">
    <source>
        <dbReference type="ARBA" id="ARBA00001953"/>
    </source>
</evidence>
<evidence type="ECO:0000313" key="17">
    <source>
        <dbReference type="Proteomes" id="UP001241603"/>
    </source>
</evidence>
<dbReference type="PROSITE" id="PS00867">
    <property type="entry name" value="CPSASE_2"/>
    <property type="match status" value="1"/>
</dbReference>
<keyword evidence="17" id="KW-1185">Reference proteome</keyword>
<dbReference type="Pfam" id="PF00682">
    <property type="entry name" value="HMGL-like"/>
    <property type="match status" value="1"/>
</dbReference>
<dbReference type="InterPro" id="IPR011054">
    <property type="entry name" value="Rudment_hybrid_motif"/>
</dbReference>
<dbReference type="InterPro" id="IPR016185">
    <property type="entry name" value="PreATP-grasp_dom_sf"/>
</dbReference>
<evidence type="ECO:0000259" key="14">
    <source>
        <dbReference type="PROSITE" id="PS50979"/>
    </source>
</evidence>
<dbReference type="Gene3D" id="3.20.20.70">
    <property type="entry name" value="Aldolase class I"/>
    <property type="match status" value="1"/>
</dbReference>
<dbReference type="Gene3D" id="3.10.600.10">
    <property type="entry name" value="pyruvate carboxylase f1077a mutant domain"/>
    <property type="match status" value="2"/>
</dbReference>
<dbReference type="NCBIfam" id="TIGR01235">
    <property type="entry name" value="pyruv_carbox"/>
    <property type="match status" value="1"/>
</dbReference>
<dbReference type="PIRSF" id="PIRSF001594">
    <property type="entry name" value="Pyruv_carbox"/>
    <property type="match status" value="1"/>
</dbReference>
<dbReference type="InterPro" id="IPR005930">
    <property type="entry name" value="Pyruv_COase"/>
</dbReference>
<evidence type="ECO:0000256" key="5">
    <source>
        <dbReference type="ARBA" id="ARBA00022598"/>
    </source>
</evidence>
<feature type="domain" description="Pyruvate carboxyltransferase" evidence="15">
    <location>
        <begin position="533"/>
        <end position="801"/>
    </location>
</feature>
<dbReference type="Gene3D" id="3.30.470.20">
    <property type="entry name" value="ATP-grasp fold, B domain"/>
    <property type="match status" value="1"/>
</dbReference>
<proteinExistence type="predicted"/>
<reference evidence="16 17" key="1">
    <citation type="submission" date="2023-07" db="EMBL/GenBank/DDBJ databases">
        <title>Genomic Encyclopedia of Type Strains, Phase IV (KMG-IV): sequencing the most valuable type-strain genomes for metagenomic binning, comparative biology and taxonomic classification.</title>
        <authorList>
            <person name="Goeker M."/>
        </authorList>
    </citation>
    <scope>NUCLEOTIDE SEQUENCE [LARGE SCALE GENOMIC DNA]</scope>
    <source>
        <strain evidence="16 17">B6-8</strain>
    </source>
</reference>
<organism evidence="16 17">
    <name type="scientific">Kaistia dalseonensis</name>
    <dbReference type="NCBI Taxonomy" id="410840"/>
    <lineage>
        <taxon>Bacteria</taxon>
        <taxon>Pseudomonadati</taxon>
        <taxon>Pseudomonadota</taxon>
        <taxon>Alphaproteobacteria</taxon>
        <taxon>Hyphomicrobiales</taxon>
        <taxon>Kaistiaceae</taxon>
        <taxon>Kaistia</taxon>
    </lineage>
</organism>
<dbReference type="PROSITE" id="PS00866">
    <property type="entry name" value="CPSASE_1"/>
    <property type="match status" value="1"/>
</dbReference>
<dbReference type="PANTHER" id="PTHR43778">
    <property type="entry name" value="PYRUVATE CARBOXYLASE"/>
    <property type="match status" value="1"/>
</dbReference>
<dbReference type="SUPFAM" id="SSF89000">
    <property type="entry name" value="post-HMGL domain-like"/>
    <property type="match status" value="1"/>
</dbReference>
<dbReference type="InterPro" id="IPR011764">
    <property type="entry name" value="Biotin_carboxylation_dom"/>
</dbReference>
<dbReference type="PROSITE" id="PS50991">
    <property type="entry name" value="PYR_CT"/>
    <property type="match status" value="1"/>
</dbReference>
<dbReference type="InterPro" id="IPR011053">
    <property type="entry name" value="Single_hybrid_motif"/>
</dbReference>